<dbReference type="OrthoDB" id="10605011at2759"/>
<comment type="caution">
    <text evidence="4">The sequence shown here is derived from an EMBL/GenBank/DDBJ whole genome shotgun (WGS) entry which is preliminary data.</text>
</comment>
<keyword evidence="3" id="KW-0812">Transmembrane</keyword>
<feature type="transmembrane region" description="Helical" evidence="3">
    <location>
        <begin position="21"/>
        <end position="40"/>
    </location>
</feature>
<dbReference type="Proteomes" id="UP000614601">
    <property type="component" value="Unassembled WGS sequence"/>
</dbReference>
<dbReference type="AlphaFoldDB" id="A0A811LCA1"/>
<name>A0A811LCA1_9BILA</name>
<dbReference type="EMBL" id="CAJFCW020000005">
    <property type="protein sequence ID" value="CAG9121294.1"/>
    <property type="molecule type" value="Genomic_DNA"/>
</dbReference>
<evidence type="ECO:0000313" key="4">
    <source>
        <dbReference type="EMBL" id="CAD5225779.1"/>
    </source>
</evidence>
<feature type="compositionally biased region" description="Basic and acidic residues" evidence="2">
    <location>
        <begin position="283"/>
        <end position="313"/>
    </location>
</feature>
<reference evidence="4" key="1">
    <citation type="submission" date="2020-09" db="EMBL/GenBank/DDBJ databases">
        <authorList>
            <person name="Kikuchi T."/>
        </authorList>
    </citation>
    <scope>NUCLEOTIDE SEQUENCE</scope>
    <source>
        <strain evidence="4">SH1</strain>
    </source>
</reference>
<feature type="compositionally biased region" description="Basic and acidic residues" evidence="2">
    <location>
        <begin position="195"/>
        <end position="206"/>
    </location>
</feature>
<proteinExistence type="predicted"/>
<evidence type="ECO:0000256" key="3">
    <source>
        <dbReference type="SAM" id="Phobius"/>
    </source>
</evidence>
<evidence type="ECO:0000313" key="5">
    <source>
        <dbReference type="Proteomes" id="UP000614601"/>
    </source>
</evidence>
<feature type="region of interest" description="Disordered" evidence="2">
    <location>
        <begin position="60"/>
        <end position="223"/>
    </location>
</feature>
<keyword evidence="3" id="KW-1133">Transmembrane helix</keyword>
<keyword evidence="1" id="KW-0175">Coiled coil</keyword>
<feature type="region of interest" description="Disordered" evidence="2">
    <location>
        <begin position="237"/>
        <end position="330"/>
    </location>
</feature>
<feature type="compositionally biased region" description="Low complexity" evidence="2">
    <location>
        <begin position="267"/>
        <end position="277"/>
    </location>
</feature>
<organism evidence="4 5">
    <name type="scientific">Bursaphelenchus okinawaensis</name>
    <dbReference type="NCBI Taxonomy" id="465554"/>
    <lineage>
        <taxon>Eukaryota</taxon>
        <taxon>Metazoa</taxon>
        <taxon>Ecdysozoa</taxon>
        <taxon>Nematoda</taxon>
        <taxon>Chromadorea</taxon>
        <taxon>Rhabditida</taxon>
        <taxon>Tylenchina</taxon>
        <taxon>Tylenchomorpha</taxon>
        <taxon>Aphelenchoidea</taxon>
        <taxon>Aphelenchoididae</taxon>
        <taxon>Bursaphelenchus</taxon>
    </lineage>
</organism>
<accession>A0A811LCA1</accession>
<sequence length="420" mass="49375">MESETTRFNKKNRKNKPVEHVLACPLGLVACRLNLFHIVLRLNLVKGSLISRHTSVFVEHTSRKRKHLNMGYSPSRSVRSRSKDCHRSRHHDERRPDGDRKRDSSKDMDRRRDSESDRRRGGSRDRRRDAVKDVRDRKDRRDSRKRSLERKSRRDDDRRRKDGKSERKHKRKRRDETSAERRERKAEKKKRKEQKKAEKLAKKAEQDAAIEDINLDSDEEDVEARRIEEARKRRQKLMEELSKKENEVQNDDKSSQKSLKEAGEQISSDSSSDSSSSSEDEADRLIDEARDVLKAGYRNDDSPARSETSDDRTAASSPSYCNERVTDSPSDFLNDLNEKHINVKVKIHDANGDSLEGSRNEHLEKLIQQQQERVSAEEERKRVEHEKQQEAKKADTFDMFAEEAPIEVGYNRILKFMREF</sequence>
<feature type="compositionally biased region" description="Acidic residues" evidence="2">
    <location>
        <begin position="208"/>
        <end position="222"/>
    </location>
</feature>
<keyword evidence="3" id="KW-0472">Membrane</keyword>
<dbReference type="PROSITE" id="PS51257">
    <property type="entry name" value="PROKAR_LIPOPROTEIN"/>
    <property type="match status" value="1"/>
</dbReference>
<dbReference type="EMBL" id="CAJFDH010000005">
    <property type="protein sequence ID" value="CAD5225779.1"/>
    <property type="molecule type" value="Genomic_DNA"/>
</dbReference>
<protein>
    <submittedName>
        <fullName evidence="4">Uncharacterized protein</fullName>
    </submittedName>
</protein>
<dbReference type="Proteomes" id="UP000783686">
    <property type="component" value="Unassembled WGS sequence"/>
</dbReference>
<evidence type="ECO:0000256" key="2">
    <source>
        <dbReference type="SAM" id="MobiDB-lite"/>
    </source>
</evidence>
<evidence type="ECO:0000256" key="1">
    <source>
        <dbReference type="SAM" id="Coils"/>
    </source>
</evidence>
<feature type="coiled-coil region" evidence="1">
    <location>
        <begin position="359"/>
        <end position="393"/>
    </location>
</feature>
<feature type="compositionally biased region" description="Basic and acidic residues" evidence="2">
    <location>
        <begin position="81"/>
        <end position="165"/>
    </location>
</feature>
<feature type="compositionally biased region" description="Basic and acidic residues" evidence="2">
    <location>
        <begin position="174"/>
        <end position="186"/>
    </location>
</feature>
<keyword evidence="5" id="KW-1185">Reference proteome</keyword>
<gene>
    <name evidence="4" type="ORF">BOKJ2_LOCUS11748</name>
</gene>
<feature type="compositionally biased region" description="Basic and acidic residues" evidence="2">
    <location>
        <begin position="237"/>
        <end position="263"/>
    </location>
</feature>